<evidence type="ECO:0000259" key="1">
    <source>
        <dbReference type="Pfam" id="PF01764"/>
    </source>
</evidence>
<gene>
    <name evidence="2" type="ORF">DICPUDRAFT_150433</name>
</gene>
<organism evidence="2 3">
    <name type="scientific">Dictyostelium purpureum</name>
    <name type="common">Slime mold</name>
    <dbReference type="NCBI Taxonomy" id="5786"/>
    <lineage>
        <taxon>Eukaryota</taxon>
        <taxon>Amoebozoa</taxon>
        <taxon>Evosea</taxon>
        <taxon>Eumycetozoa</taxon>
        <taxon>Dictyostelia</taxon>
        <taxon>Dictyosteliales</taxon>
        <taxon>Dictyosteliaceae</taxon>
        <taxon>Dictyostelium</taxon>
    </lineage>
</organism>
<dbReference type="GeneID" id="10503837"/>
<name>F0ZGB7_DICPU</name>
<evidence type="ECO:0000313" key="3">
    <source>
        <dbReference type="Proteomes" id="UP000001064"/>
    </source>
</evidence>
<evidence type="ECO:0000313" key="2">
    <source>
        <dbReference type="EMBL" id="EGC37035.1"/>
    </source>
</evidence>
<dbReference type="InterPro" id="IPR051218">
    <property type="entry name" value="Sec_MonoDiacylglyc_Lipase"/>
</dbReference>
<dbReference type="KEGG" id="dpp:DICPUDRAFT_150433"/>
<dbReference type="SUPFAM" id="SSF53474">
    <property type="entry name" value="alpha/beta-Hydrolases"/>
    <property type="match status" value="1"/>
</dbReference>
<dbReference type="EMBL" id="GL871010">
    <property type="protein sequence ID" value="EGC37035.1"/>
    <property type="molecule type" value="Genomic_DNA"/>
</dbReference>
<dbReference type="OrthoDB" id="18634at2759"/>
<reference evidence="3" key="1">
    <citation type="journal article" date="2011" name="Genome Biol.">
        <title>Comparative genomics of the social amoebae Dictyostelium discoideum and Dictyostelium purpureum.</title>
        <authorList>
            <consortium name="US DOE Joint Genome Institute (JGI-PGF)"/>
            <person name="Sucgang R."/>
            <person name="Kuo A."/>
            <person name="Tian X."/>
            <person name="Salerno W."/>
            <person name="Parikh A."/>
            <person name="Feasley C.L."/>
            <person name="Dalin E."/>
            <person name="Tu H."/>
            <person name="Huang E."/>
            <person name="Barry K."/>
            <person name="Lindquist E."/>
            <person name="Shapiro H."/>
            <person name="Bruce D."/>
            <person name="Schmutz J."/>
            <person name="Salamov A."/>
            <person name="Fey P."/>
            <person name="Gaudet P."/>
            <person name="Anjard C."/>
            <person name="Babu M.M."/>
            <person name="Basu S."/>
            <person name="Bushmanova Y."/>
            <person name="van der Wel H."/>
            <person name="Katoh-Kurasawa M."/>
            <person name="Dinh C."/>
            <person name="Coutinho P.M."/>
            <person name="Saito T."/>
            <person name="Elias M."/>
            <person name="Schaap P."/>
            <person name="Kay R.R."/>
            <person name="Henrissat B."/>
            <person name="Eichinger L."/>
            <person name="Rivero F."/>
            <person name="Putnam N.H."/>
            <person name="West C.M."/>
            <person name="Loomis W.F."/>
            <person name="Chisholm R.L."/>
            <person name="Shaulsky G."/>
            <person name="Strassmann J.E."/>
            <person name="Queller D.C."/>
            <person name="Kuspa A."/>
            <person name="Grigoriev I.V."/>
        </authorList>
    </citation>
    <scope>NUCLEOTIDE SEQUENCE [LARGE SCALE GENOMIC DNA]</scope>
    <source>
        <strain evidence="3">QSDP1</strain>
    </source>
</reference>
<dbReference type="VEuPathDB" id="AmoebaDB:DICPUDRAFT_150433"/>
<dbReference type="InterPro" id="IPR002921">
    <property type="entry name" value="Fungal_lipase-type"/>
</dbReference>
<keyword evidence="3" id="KW-1185">Reference proteome</keyword>
<proteinExistence type="predicted"/>
<sequence length="432" mass="50062">MMVFESKLSNNLVISFKGTQSISDIISDLNFIPIKCRITLDCGKVHLGFLKEYNDISDHLHRVMTSLDQPYNIYFTGHSLGGVLSVLATMEYTTRPKLDNIKSIHCITFGQPAPGDESFANFMNLYSKNYTYRRYVNINNHTDTFLYDPITTSYKHHPNEPLLLNCKKNQCPPFPIGLHFLDLYNGNIYNPHYASCNTNCKFYESNSRFYRYRYYHCPISSKSVVSGTFNPRGLLPDKYSVCLFTSKRQFLNYSYRNSQSCHLRNHEPNVPSIIVNQSKKPRSFRKDTSGEDLYIVVENHNTVLPTSSFVYNISFSNPILTPNSPFNLSCQVLTEHNDTMEIQVSFTSNNQHLASSATLITYNVYVSQVNKDWKKYVFTEPVLLRYINKRIKNIPKGIYSIVVTANNNSFESHTSNYFIIYHNNYYQHKENI</sequence>
<dbReference type="PANTHER" id="PTHR45856:SF24">
    <property type="entry name" value="FUNGAL LIPASE-LIKE DOMAIN-CONTAINING PROTEIN"/>
    <property type="match status" value="1"/>
</dbReference>
<dbReference type="Pfam" id="PF01764">
    <property type="entry name" value="Lipase_3"/>
    <property type="match status" value="1"/>
</dbReference>
<dbReference type="InterPro" id="IPR029058">
    <property type="entry name" value="AB_hydrolase_fold"/>
</dbReference>
<dbReference type="RefSeq" id="XP_003286463.1">
    <property type="nucleotide sequence ID" value="XM_003286415.1"/>
</dbReference>
<protein>
    <recommendedName>
        <fullName evidence="1">Fungal lipase-type domain-containing protein</fullName>
    </recommendedName>
</protein>
<dbReference type="PANTHER" id="PTHR45856">
    <property type="entry name" value="ALPHA/BETA-HYDROLASES SUPERFAMILY PROTEIN"/>
    <property type="match status" value="1"/>
</dbReference>
<dbReference type="AlphaFoldDB" id="F0ZGB7"/>
<dbReference type="eggNOG" id="KOG4569">
    <property type="taxonomic scope" value="Eukaryota"/>
</dbReference>
<dbReference type="Proteomes" id="UP000001064">
    <property type="component" value="Unassembled WGS sequence"/>
</dbReference>
<dbReference type="InParanoid" id="F0ZGB7"/>
<dbReference type="GO" id="GO:0006629">
    <property type="term" value="P:lipid metabolic process"/>
    <property type="evidence" value="ECO:0007669"/>
    <property type="project" value="InterPro"/>
</dbReference>
<feature type="domain" description="Fungal lipase-type" evidence="1">
    <location>
        <begin position="13"/>
        <end position="142"/>
    </location>
</feature>
<dbReference type="OMA" id="NIAYHIW"/>
<dbReference type="Gene3D" id="3.40.50.1820">
    <property type="entry name" value="alpha/beta hydrolase"/>
    <property type="match status" value="1"/>
</dbReference>
<accession>F0ZGB7</accession>
<dbReference type="CDD" id="cd00519">
    <property type="entry name" value="Lipase_3"/>
    <property type="match status" value="1"/>
</dbReference>